<dbReference type="AlphaFoldDB" id="A0A6J7ZUQ7"/>
<dbReference type="GO" id="GO:0005576">
    <property type="term" value="C:extracellular region"/>
    <property type="evidence" value="ECO:0007669"/>
    <property type="project" value="UniProtKB-SubCell"/>
</dbReference>
<keyword evidence="3 4" id="KW-0732">Signal</keyword>
<name>A0A6J7ZUQ7_MYTCO</name>
<evidence type="ECO:0000259" key="5">
    <source>
        <dbReference type="Pfam" id="PF00386"/>
    </source>
</evidence>
<protein>
    <recommendedName>
        <fullName evidence="5">C1q domain-containing protein</fullName>
    </recommendedName>
</protein>
<evidence type="ECO:0000256" key="4">
    <source>
        <dbReference type="SAM" id="SignalP"/>
    </source>
</evidence>
<evidence type="ECO:0000256" key="1">
    <source>
        <dbReference type="ARBA" id="ARBA00004613"/>
    </source>
</evidence>
<dbReference type="SUPFAM" id="SSF49842">
    <property type="entry name" value="TNF-like"/>
    <property type="match status" value="1"/>
</dbReference>
<sequence length="402" mass="45728">MMIWIFFAITSISYGFHVDKNSPVRPNSQDQNYITAAEFNEYKQKQHNEIEKITTLLMSHLQPESSSVLHGTMGGSESNRPSSTPIKWFQKYYTLERNHAKLQSSFNKLFKKYSVLEHRLSSVLNMTLEMNEILSSPPELRNTQDPQDLHALQEQVKTIGAKLFILDSNDKVRNHDIFTLYNRTGEINSMIKDFEMQTNKELKNLERIQNETVETFQNQCASNGPNVSFLDLGKRIELVESNHNSTVVSLSKQIQEYQFKQNVTEERIMQRVSQANEKVAVTTCVSVDGVVHHNNAIRFDQVRSHVGILDMAAIRTTGKFTCEKGGVYHISVVINTPTDHASFSIYMNGNSVSKLSISSDSHVDTGTSVVALELQIGDIVWVQADTDTHVYFHWSCMTVVKL</sequence>
<evidence type="ECO:0000313" key="7">
    <source>
        <dbReference type="Proteomes" id="UP000507470"/>
    </source>
</evidence>
<comment type="subcellular location">
    <subcellularLocation>
        <location evidence="1">Secreted</location>
    </subcellularLocation>
</comment>
<dbReference type="InterPro" id="IPR050822">
    <property type="entry name" value="Cerebellin_Synaptic_Org"/>
</dbReference>
<dbReference type="EMBL" id="CACVKT020000204">
    <property type="protein sequence ID" value="CAC5357457.1"/>
    <property type="molecule type" value="Genomic_DNA"/>
</dbReference>
<dbReference type="OrthoDB" id="6103865at2759"/>
<dbReference type="InterPro" id="IPR008983">
    <property type="entry name" value="Tumour_necrosis_fac-like_dom"/>
</dbReference>
<evidence type="ECO:0000256" key="2">
    <source>
        <dbReference type="ARBA" id="ARBA00022525"/>
    </source>
</evidence>
<dbReference type="PANTHER" id="PTHR22923">
    <property type="entry name" value="CEREBELLIN-RELATED"/>
    <property type="match status" value="1"/>
</dbReference>
<accession>A0A6J7ZUQ7</accession>
<feature type="domain" description="C1q" evidence="5">
    <location>
        <begin position="296"/>
        <end position="387"/>
    </location>
</feature>
<gene>
    <name evidence="6" type="ORF">MCOR_1123</name>
</gene>
<reference evidence="6 7" key="1">
    <citation type="submission" date="2020-06" db="EMBL/GenBank/DDBJ databases">
        <authorList>
            <person name="Li R."/>
            <person name="Bekaert M."/>
        </authorList>
    </citation>
    <scope>NUCLEOTIDE SEQUENCE [LARGE SCALE GENOMIC DNA]</scope>
    <source>
        <strain evidence="7">wild</strain>
    </source>
</reference>
<dbReference type="Proteomes" id="UP000507470">
    <property type="component" value="Unassembled WGS sequence"/>
</dbReference>
<proteinExistence type="predicted"/>
<keyword evidence="7" id="KW-1185">Reference proteome</keyword>
<feature type="chain" id="PRO_5027054529" description="C1q domain-containing protein" evidence="4">
    <location>
        <begin position="16"/>
        <end position="402"/>
    </location>
</feature>
<dbReference type="InterPro" id="IPR001073">
    <property type="entry name" value="C1q_dom"/>
</dbReference>
<organism evidence="6 7">
    <name type="scientific">Mytilus coruscus</name>
    <name type="common">Sea mussel</name>
    <dbReference type="NCBI Taxonomy" id="42192"/>
    <lineage>
        <taxon>Eukaryota</taxon>
        <taxon>Metazoa</taxon>
        <taxon>Spiralia</taxon>
        <taxon>Lophotrochozoa</taxon>
        <taxon>Mollusca</taxon>
        <taxon>Bivalvia</taxon>
        <taxon>Autobranchia</taxon>
        <taxon>Pteriomorphia</taxon>
        <taxon>Mytilida</taxon>
        <taxon>Mytiloidea</taxon>
        <taxon>Mytilidae</taxon>
        <taxon>Mytilinae</taxon>
        <taxon>Mytilus</taxon>
    </lineage>
</organism>
<feature type="signal peptide" evidence="4">
    <location>
        <begin position="1"/>
        <end position="15"/>
    </location>
</feature>
<dbReference type="PANTHER" id="PTHR22923:SF116">
    <property type="entry name" value="C1Q DOMAIN-CONTAINING PROTEIN"/>
    <property type="match status" value="1"/>
</dbReference>
<keyword evidence="2" id="KW-0964">Secreted</keyword>
<evidence type="ECO:0000313" key="6">
    <source>
        <dbReference type="EMBL" id="CAC5357457.1"/>
    </source>
</evidence>
<dbReference type="Pfam" id="PF00386">
    <property type="entry name" value="C1q"/>
    <property type="match status" value="1"/>
</dbReference>
<evidence type="ECO:0000256" key="3">
    <source>
        <dbReference type="ARBA" id="ARBA00022729"/>
    </source>
</evidence>
<dbReference type="Gene3D" id="2.60.120.40">
    <property type="match status" value="1"/>
</dbReference>